<proteinExistence type="predicted"/>
<evidence type="ECO:0000313" key="1">
    <source>
        <dbReference type="EMBL" id="RLQ94051.1"/>
    </source>
</evidence>
<dbReference type="OrthoDB" id="2389720at2"/>
<name>A0A3L7JWK5_9BACI</name>
<keyword evidence="2" id="KW-1185">Reference proteome</keyword>
<protein>
    <submittedName>
        <fullName evidence="1">Uncharacterized protein</fullName>
    </submittedName>
</protein>
<dbReference type="EMBL" id="RCVZ01000011">
    <property type="protein sequence ID" value="RLQ94051.1"/>
    <property type="molecule type" value="Genomic_DNA"/>
</dbReference>
<gene>
    <name evidence="1" type="ORF">D9X91_15570</name>
</gene>
<comment type="caution">
    <text evidence="1">The sequence shown here is derived from an EMBL/GenBank/DDBJ whole genome shotgun (WGS) entry which is preliminary data.</text>
</comment>
<sequence length="123" mass="13749">MLALSSRDQLQEAHDSLQALKGSEPELFGHFLHVVNLTRQLQFKYQYMGSLIANENPLRFHPKNVEDSVMALYHAEIEKLKAADANHTLRGLLKDHAEGGYAKISLLILGNPPESLVGFSIIK</sequence>
<reference evidence="1 2" key="1">
    <citation type="submission" date="2018-10" db="EMBL/GenBank/DDBJ databases">
        <title>Falsibacillus sp. genome draft.</title>
        <authorList>
            <person name="Shi S."/>
        </authorList>
    </citation>
    <scope>NUCLEOTIDE SEQUENCE [LARGE SCALE GENOMIC DNA]</scope>
    <source>
        <strain evidence="1 2">GY 10110</strain>
    </source>
</reference>
<evidence type="ECO:0000313" key="2">
    <source>
        <dbReference type="Proteomes" id="UP000276770"/>
    </source>
</evidence>
<accession>A0A3L7JWK5</accession>
<organism evidence="1 2">
    <name type="scientific">Falsibacillus albus</name>
    <dbReference type="NCBI Taxonomy" id="2478915"/>
    <lineage>
        <taxon>Bacteria</taxon>
        <taxon>Bacillati</taxon>
        <taxon>Bacillota</taxon>
        <taxon>Bacilli</taxon>
        <taxon>Bacillales</taxon>
        <taxon>Bacillaceae</taxon>
        <taxon>Falsibacillus</taxon>
    </lineage>
</organism>
<dbReference type="AlphaFoldDB" id="A0A3L7JWK5"/>
<dbReference type="RefSeq" id="WP_121681567.1">
    <property type="nucleotide sequence ID" value="NZ_RCVZ01000011.1"/>
</dbReference>
<dbReference type="Proteomes" id="UP000276770">
    <property type="component" value="Unassembled WGS sequence"/>
</dbReference>